<feature type="region of interest" description="Disordered" evidence="7">
    <location>
        <begin position="481"/>
        <end position="554"/>
    </location>
</feature>
<dbReference type="KEGG" id="cre:CHLRE_02g081300v5"/>
<feature type="compositionally biased region" description="Low complexity" evidence="7">
    <location>
        <begin position="493"/>
        <end position="502"/>
    </location>
</feature>
<protein>
    <recommendedName>
        <fullName evidence="8">Nudix hydrolase domain-containing protein</fullName>
    </recommendedName>
</protein>
<dbReference type="PANTHER" id="PTHR12992">
    <property type="entry name" value="NUDIX HYDROLASE"/>
    <property type="match status" value="1"/>
</dbReference>
<dbReference type="InParanoid" id="A0A2K3E0I0"/>
<sequence>MHALPRAEPPTRALGCLALHTRGGHSTPHWTCSAHALAPPSPSGSPHGRGAASSGPCSSAGPNHTAAPRASTTSAAPLYGAATLTASTASTGVARGVRCWAACGPTAPLSLGAGSVGNGCRACCPGAGPLSSAWPCRCVSGTQLGPGASQPARPRIDQRLTPGAEARGGGGGGGSYSSGGGGNSSIGGVFLASVAASAAVASVGTSGALAEGAALRSTSSQLRLLPSTSQHLRAPARAPPLSCPRPAAAAVAAASASAASGGGTGPSTSPASNPSSASRRSPLVLVGSGSSSSSSSRPAGRAVAAAGPTQMAAFEAAVAPSEASARWPPVSERLDAVAARLRAQPQAQHKPVSDRAAAVLVGLFEDSTGVVRVLLTQRSSRLKSHRGEVCLPGGKRDEEDADDAATALREANEELGLDPSSADVLCCLPPVLSKHHLSVTPVLALLPPGAVPAPHPAEVDAAFTVPLAVFLGTYADPRRTAGGGSGGVGAGGQQQAATSSAQPPAPVDDGGDSTGRRTRRRRSAATAAGDSAAAAAAATDTEPKPLSWRPPSASASKATAAAAAAAGVGVGAREGEGAGAGVAIGSDCAYGNAVHEYRDISWGEHEYRIHSFQYGDFDVWGLTATICIAAARLALGREPSFQERCLGGQHYSCFYWDGSALRVRPEAEIAHADAASAAAATADAAAGPGPAAVAARAGRAGEGGVLQLPSREDLAAAADVAVEAVEAEVVIAASGSA</sequence>
<feature type="region of interest" description="Disordered" evidence="7">
    <location>
        <begin position="258"/>
        <end position="304"/>
    </location>
</feature>
<dbReference type="InterPro" id="IPR045121">
    <property type="entry name" value="CoAse"/>
</dbReference>
<dbReference type="InterPro" id="IPR015797">
    <property type="entry name" value="NUDIX_hydrolase-like_dom_sf"/>
</dbReference>
<dbReference type="GO" id="GO:0015938">
    <property type="term" value="P:coenzyme A catabolic process"/>
    <property type="evidence" value="ECO:0000318"/>
    <property type="project" value="GO_Central"/>
</dbReference>
<comment type="cofactor">
    <cofactor evidence="2">
        <name>Mg(2+)</name>
        <dbReference type="ChEBI" id="CHEBI:18420"/>
    </cofactor>
</comment>
<dbReference type="Proteomes" id="UP000006906">
    <property type="component" value="Chromosome 2"/>
</dbReference>
<keyword evidence="3" id="KW-0479">Metal-binding</keyword>
<evidence type="ECO:0000313" key="9">
    <source>
        <dbReference type="EMBL" id="PNW86310.1"/>
    </source>
</evidence>
<dbReference type="PANTHER" id="PTHR12992:SF24">
    <property type="entry name" value="PEROXISOMAL COENZYME A DIPHOSPHATASE NUDT7"/>
    <property type="match status" value="1"/>
</dbReference>
<dbReference type="InterPro" id="IPR000086">
    <property type="entry name" value="NUDIX_hydrolase_dom"/>
</dbReference>
<dbReference type="RefSeq" id="XP_042926876.1">
    <property type="nucleotide sequence ID" value="XM_043059242.1"/>
</dbReference>
<gene>
    <name evidence="9" type="ORF">CHLRE_02g081300v5</name>
</gene>
<evidence type="ECO:0000313" key="10">
    <source>
        <dbReference type="Proteomes" id="UP000006906"/>
    </source>
</evidence>
<keyword evidence="10" id="KW-1185">Reference proteome</keyword>
<evidence type="ECO:0000256" key="7">
    <source>
        <dbReference type="SAM" id="MobiDB-lite"/>
    </source>
</evidence>
<comment type="cofactor">
    <cofactor evidence="1">
        <name>Mn(2+)</name>
        <dbReference type="ChEBI" id="CHEBI:29035"/>
    </cofactor>
</comment>
<evidence type="ECO:0000256" key="3">
    <source>
        <dbReference type="ARBA" id="ARBA00022723"/>
    </source>
</evidence>
<name>A0A2K3E0I0_CHLRE</name>
<dbReference type="STRING" id="3055.A0A2K3E0I0"/>
<evidence type="ECO:0000256" key="1">
    <source>
        <dbReference type="ARBA" id="ARBA00001936"/>
    </source>
</evidence>
<evidence type="ECO:0000256" key="4">
    <source>
        <dbReference type="ARBA" id="ARBA00022801"/>
    </source>
</evidence>
<reference evidence="9 10" key="1">
    <citation type="journal article" date="2007" name="Science">
        <title>The Chlamydomonas genome reveals the evolution of key animal and plant functions.</title>
        <authorList>
            <person name="Merchant S.S."/>
            <person name="Prochnik S.E."/>
            <person name="Vallon O."/>
            <person name="Harris E.H."/>
            <person name="Karpowicz S.J."/>
            <person name="Witman G.B."/>
            <person name="Terry A."/>
            <person name="Salamov A."/>
            <person name="Fritz-Laylin L.K."/>
            <person name="Marechal-Drouard L."/>
            <person name="Marshall W.F."/>
            <person name="Qu L.H."/>
            <person name="Nelson D.R."/>
            <person name="Sanderfoot A.A."/>
            <person name="Spalding M.H."/>
            <person name="Kapitonov V.V."/>
            <person name="Ren Q."/>
            <person name="Ferris P."/>
            <person name="Lindquist E."/>
            <person name="Shapiro H."/>
            <person name="Lucas S.M."/>
            <person name="Grimwood J."/>
            <person name="Schmutz J."/>
            <person name="Cardol P."/>
            <person name="Cerutti H."/>
            <person name="Chanfreau G."/>
            <person name="Chen C.L."/>
            <person name="Cognat V."/>
            <person name="Croft M.T."/>
            <person name="Dent R."/>
            <person name="Dutcher S."/>
            <person name="Fernandez E."/>
            <person name="Fukuzawa H."/>
            <person name="Gonzalez-Ballester D."/>
            <person name="Gonzalez-Halphen D."/>
            <person name="Hallmann A."/>
            <person name="Hanikenne M."/>
            <person name="Hippler M."/>
            <person name="Inwood W."/>
            <person name="Jabbari K."/>
            <person name="Kalanon M."/>
            <person name="Kuras R."/>
            <person name="Lefebvre P.A."/>
            <person name="Lemaire S.D."/>
            <person name="Lobanov A.V."/>
            <person name="Lohr M."/>
            <person name="Manuell A."/>
            <person name="Meier I."/>
            <person name="Mets L."/>
            <person name="Mittag M."/>
            <person name="Mittelmeier T."/>
            <person name="Moroney J.V."/>
            <person name="Moseley J."/>
            <person name="Napoli C."/>
            <person name="Nedelcu A.M."/>
            <person name="Niyogi K."/>
            <person name="Novoselov S.V."/>
            <person name="Paulsen I.T."/>
            <person name="Pazour G."/>
            <person name="Purton S."/>
            <person name="Ral J.P."/>
            <person name="Riano-Pachon D.M."/>
            <person name="Riekhof W."/>
            <person name="Rymarquis L."/>
            <person name="Schroda M."/>
            <person name="Stern D."/>
            <person name="Umen J."/>
            <person name="Willows R."/>
            <person name="Wilson N."/>
            <person name="Zimmer S.L."/>
            <person name="Allmer J."/>
            <person name="Balk J."/>
            <person name="Bisova K."/>
            <person name="Chen C.J."/>
            <person name="Elias M."/>
            <person name="Gendler K."/>
            <person name="Hauser C."/>
            <person name="Lamb M.R."/>
            <person name="Ledford H."/>
            <person name="Long J.C."/>
            <person name="Minagawa J."/>
            <person name="Page M.D."/>
            <person name="Pan J."/>
            <person name="Pootakham W."/>
            <person name="Roje S."/>
            <person name="Rose A."/>
            <person name="Stahlberg E."/>
            <person name="Terauchi A.M."/>
            <person name="Yang P."/>
            <person name="Ball S."/>
            <person name="Bowler C."/>
            <person name="Dieckmann C.L."/>
            <person name="Gladyshev V.N."/>
            <person name="Green P."/>
            <person name="Jorgensen R."/>
            <person name="Mayfield S."/>
            <person name="Mueller-Roeber B."/>
            <person name="Rajamani S."/>
            <person name="Sayre R.T."/>
            <person name="Brokstein P."/>
            <person name="Dubchak I."/>
            <person name="Goodstein D."/>
            <person name="Hornick L."/>
            <person name="Huang Y.W."/>
            <person name="Jhaveri J."/>
            <person name="Luo Y."/>
            <person name="Martinez D."/>
            <person name="Ngau W.C."/>
            <person name="Otillar B."/>
            <person name="Poliakov A."/>
            <person name="Porter A."/>
            <person name="Szajkowski L."/>
            <person name="Werner G."/>
            <person name="Zhou K."/>
            <person name="Grigoriev I.V."/>
            <person name="Rokhsar D.S."/>
            <person name="Grossman A.R."/>
        </authorList>
    </citation>
    <scope>NUCLEOTIDE SEQUENCE [LARGE SCALE GENOMIC DNA]</scope>
    <source>
        <strain evidence="10">CC-503</strain>
    </source>
</reference>
<dbReference type="AlphaFoldDB" id="A0A2K3E0I0"/>
<dbReference type="GO" id="GO:0046872">
    <property type="term" value="F:metal ion binding"/>
    <property type="evidence" value="ECO:0007669"/>
    <property type="project" value="UniProtKB-KW"/>
</dbReference>
<evidence type="ECO:0000256" key="5">
    <source>
        <dbReference type="ARBA" id="ARBA00022842"/>
    </source>
</evidence>
<evidence type="ECO:0000259" key="8">
    <source>
        <dbReference type="PROSITE" id="PS51462"/>
    </source>
</evidence>
<dbReference type="GeneID" id="66052260"/>
<keyword evidence="6" id="KW-0464">Manganese</keyword>
<dbReference type="GO" id="GO:0010945">
    <property type="term" value="F:coenzyme A diphosphatase activity"/>
    <property type="evidence" value="ECO:0007669"/>
    <property type="project" value="InterPro"/>
</dbReference>
<feature type="compositionally biased region" description="Low complexity" evidence="7">
    <location>
        <begin position="33"/>
        <end position="71"/>
    </location>
</feature>
<dbReference type="SUPFAM" id="SSF55811">
    <property type="entry name" value="Nudix"/>
    <property type="match status" value="1"/>
</dbReference>
<dbReference type="Gene3D" id="3.90.79.10">
    <property type="entry name" value="Nucleoside Triphosphate Pyrophosphohydrolase"/>
    <property type="match status" value="1"/>
</dbReference>
<keyword evidence="5" id="KW-0460">Magnesium</keyword>
<dbReference type="PROSITE" id="PS51462">
    <property type="entry name" value="NUDIX"/>
    <property type="match status" value="1"/>
</dbReference>
<dbReference type="CDD" id="cd03426">
    <property type="entry name" value="NUDIX_CoAse_Nudt7"/>
    <property type="match status" value="1"/>
</dbReference>
<dbReference type="Gramene" id="PNW86310">
    <property type="protein sequence ID" value="PNW86310"/>
    <property type="gene ID" value="CHLRE_02g081300v5"/>
</dbReference>
<keyword evidence="4" id="KW-0378">Hydrolase</keyword>
<dbReference type="Pfam" id="PF00293">
    <property type="entry name" value="NUDIX"/>
    <property type="match status" value="1"/>
</dbReference>
<accession>A0A2K3E0I0</accession>
<feature type="domain" description="Nudix hydrolase" evidence="8">
    <location>
        <begin position="354"/>
        <end position="490"/>
    </location>
</feature>
<dbReference type="OrthoDB" id="206213at2759"/>
<proteinExistence type="predicted"/>
<feature type="compositionally biased region" description="Low complexity" evidence="7">
    <location>
        <begin position="266"/>
        <end position="304"/>
    </location>
</feature>
<feature type="region of interest" description="Disordered" evidence="7">
    <location>
        <begin position="29"/>
        <end position="71"/>
    </location>
</feature>
<evidence type="ECO:0000256" key="6">
    <source>
        <dbReference type="ARBA" id="ARBA00023211"/>
    </source>
</evidence>
<feature type="compositionally biased region" description="Gly residues" evidence="7">
    <location>
        <begin position="481"/>
        <end position="492"/>
    </location>
</feature>
<evidence type="ECO:0000256" key="2">
    <source>
        <dbReference type="ARBA" id="ARBA00001946"/>
    </source>
</evidence>
<feature type="compositionally biased region" description="Low complexity" evidence="7">
    <location>
        <begin position="524"/>
        <end position="540"/>
    </location>
</feature>
<dbReference type="EMBL" id="CM008963">
    <property type="protein sequence ID" value="PNW86310.1"/>
    <property type="molecule type" value="Genomic_DNA"/>
</dbReference>
<organism evidence="9 10">
    <name type="scientific">Chlamydomonas reinhardtii</name>
    <name type="common">Chlamydomonas smithii</name>
    <dbReference type="NCBI Taxonomy" id="3055"/>
    <lineage>
        <taxon>Eukaryota</taxon>
        <taxon>Viridiplantae</taxon>
        <taxon>Chlorophyta</taxon>
        <taxon>core chlorophytes</taxon>
        <taxon>Chlorophyceae</taxon>
        <taxon>CS clade</taxon>
        <taxon>Chlamydomonadales</taxon>
        <taxon>Chlamydomonadaceae</taxon>
        <taxon>Chlamydomonas</taxon>
    </lineage>
</organism>